<name>A0A9D2NGN6_9FIRM</name>
<sequence length="78" mass="8969">MEPEDIELSVKLTRFLNYSLFQRAPQEEPVITITFCLADGSTAVVSAGRRTVWWKGNAHALKEEELFVNLTENFFFSE</sequence>
<dbReference type="AlphaFoldDB" id="A0A9D2NGN6"/>
<evidence type="ECO:0000313" key="1">
    <source>
        <dbReference type="EMBL" id="HJC23886.1"/>
    </source>
</evidence>
<dbReference type="EMBL" id="DWWS01000032">
    <property type="protein sequence ID" value="HJC23886.1"/>
    <property type="molecule type" value="Genomic_DNA"/>
</dbReference>
<proteinExistence type="predicted"/>
<reference evidence="1" key="2">
    <citation type="submission" date="2021-04" db="EMBL/GenBank/DDBJ databases">
        <authorList>
            <person name="Gilroy R."/>
        </authorList>
    </citation>
    <scope>NUCLEOTIDE SEQUENCE</scope>
    <source>
        <strain evidence="1">USAMLcec2-132</strain>
    </source>
</reference>
<comment type="caution">
    <text evidence="1">The sequence shown here is derived from an EMBL/GenBank/DDBJ whole genome shotgun (WGS) entry which is preliminary data.</text>
</comment>
<accession>A0A9D2NGN6</accession>
<gene>
    <name evidence="1" type="ORF">H9761_09295</name>
</gene>
<evidence type="ECO:0000313" key="2">
    <source>
        <dbReference type="Proteomes" id="UP000823891"/>
    </source>
</evidence>
<organism evidence="1 2">
    <name type="scientific">Candidatus Eisenbergiella merdavium</name>
    <dbReference type="NCBI Taxonomy" id="2838551"/>
    <lineage>
        <taxon>Bacteria</taxon>
        <taxon>Bacillati</taxon>
        <taxon>Bacillota</taxon>
        <taxon>Clostridia</taxon>
        <taxon>Lachnospirales</taxon>
        <taxon>Lachnospiraceae</taxon>
        <taxon>Eisenbergiella</taxon>
    </lineage>
</organism>
<dbReference type="Proteomes" id="UP000823891">
    <property type="component" value="Unassembled WGS sequence"/>
</dbReference>
<reference evidence="1" key="1">
    <citation type="journal article" date="2021" name="PeerJ">
        <title>Extensive microbial diversity within the chicken gut microbiome revealed by metagenomics and culture.</title>
        <authorList>
            <person name="Gilroy R."/>
            <person name="Ravi A."/>
            <person name="Getino M."/>
            <person name="Pursley I."/>
            <person name="Horton D.L."/>
            <person name="Alikhan N.F."/>
            <person name="Baker D."/>
            <person name="Gharbi K."/>
            <person name="Hall N."/>
            <person name="Watson M."/>
            <person name="Adriaenssens E.M."/>
            <person name="Foster-Nyarko E."/>
            <person name="Jarju S."/>
            <person name="Secka A."/>
            <person name="Antonio M."/>
            <person name="Oren A."/>
            <person name="Chaudhuri R.R."/>
            <person name="La Ragione R."/>
            <person name="Hildebrand F."/>
            <person name="Pallen M.J."/>
        </authorList>
    </citation>
    <scope>NUCLEOTIDE SEQUENCE</scope>
    <source>
        <strain evidence="1">USAMLcec2-132</strain>
    </source>
</reference>
<protein>
    <submittedName>
        <fullName evidence="1">Uncharacterized protein</fullName>
    </submittedName>
</protein>